<proteinExistence type="predicted"/>
<evidence type="ECO:0000313" key="3">
    <source>
        <dbReference type="Proteomes" id="UP000256269"/>
    </source>
</evidence>
<evidence type="ECO:0000313" key="2">
    <source>
        <dbReference type="EMBL" id="REH54438.1"/>
    </source>
</evidence>
<protein>
    <submittedName>
        <fullName evidence="2">Uncharacterized protein</fullName>
    </submittedName>
</protein>
<dbReference type="Proteomes" id="UP000256269">
    <property type="component" value="Unassembled WGS sequence"/>
</dbReference>
<gene>
    <name evidence="2" type="ORF">BCF44_102670</name>
</gene>
<dbReference type="AlphaFoldDB" id="A0A3E0I6R7"/>
<feature type="compositionally biased region" description="Low complexity" evidence="1">
    <location>
        <begin position="86"/>
        <end position="118"/>
    </location>
</feature>
<name>A0A3E0I6R7_9PSEU</name>
<reference evidence="2 3" key="1">
    <citation type="submission" date="2018-08" db="EMBL/GenBank/DDBJ databases">
        <title>Genomic Encyclopedia of Archaeal and Bacterial Type Strains, Phase II (KMG-II): from individual species to whole genera.</title>
        <authorList>
            <person name="Goeker M."/>
        </authorList>
    </citation>
    <scope>NUCLEOTIDE SEQUENCE [LARGE SCALE GENOMIC DNA]</scope>
    <source>
        <strain evidence="2 3">DSM 45791</strain>
    </source>
</reference>
<comment type="caution">
    <text evidence="2">The sequence shown here is derived from an EMBL/GenBank/DDBJ whole genome shotgun (WGS) entry which is preliminary data.</text>
</comment>
<dbReference type="EMBL" id="QUNO01000002">
    <property type="protein sequence ID" value="REH54438.1"/>
    <property type="molecule type" value="Genomic_DNA"/>
</dbReference>
<sequence>MATRISLRREQVVAASLVGSVVVLLGFASGLGLHHTTSAAAAPPTTTTPAPPAATDPPGGDQPGEGGYQPAGYVGTGGQQGDIPYPATTTAALPTVTATSAAPTTTSSGTTATSAPTCTPGLVPQVVGVVTTGVQGLPLLGPVVSGVGLPPLVDSLLGSCPTTSTTTPTATTTR</sequence>
<keyword evidence="3" id="KW-1185">Reference proteome</keyword>
<dbReference type="RefSeq" id="WP_147328434.1">
    <property type="nucleotide sequence ID" value="NZ_CP144375.1"/>
</dbReference>
<feature type="region of interest" description="Disordered" evidence="1">
    <location>
        <begin position="38"/>
        <end position="118"/>
    </location>
</feature>
<organism evidence="2 3">
    <name type="scientific">Kutzneria buriramensis</name>
    <dbReference type="NCBI Taxonomy" id="1045776"/>
    <lineage>
        <taxon>Bacteria</taxon>
        <taxon>Bacillati</taxon>
        <taxon>Actinomycetota</taxon>
        <taxon>Actinomycetes</taxon>
        <taxon>Pseudonocardiales</taxon>
        <taxon>Pseudonocardiaceae</taxon>
        <taxon>Kutzneria</taxon>
    </lineage>
</organism>
<feature type="compositionally biased region" description="Gly residues" evidence="1">
    <location>
        <begin position="61"/>
        <end position="80"/>
    </location>
</feature>
<feature type="compositionally biased region" description="Low complexity" evidence="1">
    <location>
        <begin position="38"/>
        <end position="48"/>
    </location>
</feature>
<evidence type="ECO:0000256" key="1">
    <source>
        <dbReference type="SAM" id="MobiDB-lite"/>
    </source>
</evidence>
<accession>A0A3E0I6R7</accession>